<reference evidence="6" key="1">
    <citation type="submission" date="2014-12" db="EMBL/GenBank/DDBJ databases">
        <title>The draft genome of the Tatumella morbirosei type strain, LMG23360T isolated from pineapple rot.</title>
        <authorList>
            <person name="Smits T.H."/>
            <person name="Palmer M."/>
            <person name="Venter S.N."/>
            <person name="Duffy B."/>
            <person name="Steenkamp E.T."/>
            <person name="Chan W.Y."/>
            <person name="Coutinho T.A."/>
            <person name="Coetzee M.P."/>
            <person name="De Maayer P."/>
        </authorList>
    </citation>
    <scope>NUCLEOTIDE SEQUENCE [LARGE SCALE GENOMIC DNA]</scope>
    <source>
        <strain evidence="6">LMG 23360</strain>
    </source>
</reference>
<dbReference type="GO" id="GO:0046872">
    <property type="term" value="F:metal ion binding"/>
    <property type="evidence" value="ECO:0007669"/>
    <property type="project" value="UniProtKB-KW"/>
</dbReference>
<dbReference type="CDD" id="cd16841">
    <property type="entry name" value="RraA_family"/>
    <property type="match status" value="1"/>
</dbReference>
<keyword evidence="6" id="KW-0489">Methyltransferase</keyword>
<evidence type="ECO:0000313" key="6">
    <source>
        <dbReference type="EMBL" id="KGD71972.1"/>
    </source>
</evidence>
<comment type="cofactor">
    <cofactor evidence="1">
        <name>a divalent metal cation</name>
        <dbReference type="ChEBI" id="CHEBI:60240"/>
    </cofactor>
</comment>
<keyword evidence="6" id="KW-0808">Transferase</keyword>
<dbReference type="InterPro" id="IPR036704">
    <property type="entry name" value="RraA/RraA-like_sf"/>
</dbReference>
<dbReference type="STRING" id="642227.HA49_14290"/>
<keyword evidence="5" id="KW-0460">Magnesium</keyword>
<dbReference type="InterPro" id="IPR005493">
    <property type="entry name" value="RraA/RraA-like"/>
</dbReference>
<evidence type="ECO:0000313" key="7">
    <source>
        <dbReference type="Proteomes" id="UP000029577"/>
    </source>
</evidence>
<evidence type="ECO:0000256" key="1">
    <source>
        <dbReference type="ARBA" id="ARBA00001968"/>
    </source>
</evidence>
<evidence type="ECO:0000256" key="5">
    <source>
        <dbReference type="PIRSR" id="PIRSR605493-1"/>
    </source>
</evidence>
<comment type="cofactor">
    <cofactor evidence="5">
        <name>Mg(2+)</name>
        <dbReference type="ChEBI" id="CHEBI:18420"/>
    </cofactor>
</comment>
<feature type="binding site" evidence="5">
    <location>
        <position position="128"/>
    </location>
    <ligand>
        <name>Mg(2+)</name>
        <dbReference type="ChEBI" id="CHEBI:18420"/>
    </ligand>
</feature>
<gene>
    <name evidence="6" type="ORF">HA49_14290</name>
</gene>
<dbReference type="SUPFAM" id="SSF89562">
    <property type="entry name" value="RraA-like"/>
    <property type="match status" value="1"/>
</dbReference>
<comment type="caution">
    <text evidence="6">The sequence shown here is derived from an EMBL/GenBank/DDBJ whole genome shotgun (WGS) entry which is preliminary data.</text>
</comment>
<organism evidence="6 7">
    <name type="scientific">Tatumella morbirosei</name>
    <dbReference type="NCBI Taxonomy" id="642227"/>
    <lineage>
        <taxon>Bacteria</taxon>
        <taxon>Pseudomonadati</taxon>
        <taxon>Pseudomonadota</taxon>
        <taxon>Gammaproteobacteria</taxon>
        <taxon>Enterobacterales</taxon>
        <taxon>Erwiniaceae</taxon>
        <taxon>Tatumella</taxon>
    </lineage>
</organism>
<name>A0A095T5K3_9GAMM</name>
<dbReference type="PANTHER" id="PTHR33254:SF4">
    <property type="entry name" value="4-HYDROXY-4-METHYL-2-OXOGLUTARATE ALDOLASE 3-RELATED"/>
    <property type="match status" value="1"/>
</dbReference>
<dbReference type="OrthoDB" id="8717144at2"/>
<accession>A0A095T5K3</accession>
<dbReference type="eggNOG" id="COG0684">
    <property type="taxonomic scope" value="Bacteria"/>
</dbReference>
<evidence type="ECO:0000256" key="4">
    <source>
        <dbReference type="ARBA" id="ARBA00030169"/>
    </source>
</evidence>
<keyword evidence="5" id="KW-0479">Metal-binding</keyword>
<protein>
    <recommendedName>
        <fullName evidence="2">Putative 4-hydroxy-4-methyl-2-oxoglutarate aldolase</fullName>
    </recommendedName>
    <alternativeName>
        <fullName evidence="3">Regulator of ribonuclease activity homolog</fullName>
    </alternativeName>
    <alternativeName>
        <fullName evidence="4">RraA-like protein</fullName>
    </alternativeName>
</protein>
<dbReference type="Pfam" id="PF03737">
    <property type="entry name" value="RraA-like"/>
    <property type="match status" value="1"/>
</dbReference>
<evidence type="ECO:0000256" key="2">
    <source>
        <dbReference type="ARBA" id="ARBA00016549"/>
    </source>
</evidence>
<feature type="binding site" evidence="5">
    <location>
        <begin position="105"/>
        <end position="108"/>
    </location>
    <ligand>
        <name>substrate</name>
    </ligand>
</feature>
<dbReference type="EMBL" id="JPKR02000003">
    <property type="protein sequence ID" value="KGD71972.1"/>
    <property type="molecule type" value="Genomic_DNA"/>
</dbReference>
<sequence>MSISSTVWPAGFFIGERRDDIPEEIIKAFRDIPVAVAGDCMGRITGTLGLQRYHEDVNISCCGPAITVKVRPGDNLMIHKALEQARPGDMIVIDGGGCQTQALIGGLIRTTALTKKIAGFVVDGAIRDLAEWADGEIPVFAKGHTHRGPDKRGPGEVNSPIACAGMAVTPGDLILADSDGVIAIPAHDAAAVLKHAQSHLLKEEAIRKSNASGTSDPERFNSILRKAGCPV</sequence>
<evidence type="ECO:0000256" key="3">
    <source>
        <dbReference type="ARBA" id="ARBA00029596"/>
    </source>
</evidence>
<dbReference type="Proteomes" id="UP000029577">
    <property type="component" value="Unassembled WGS sequence"/>
</dbReference>
<dbReference type="GO" id="GO:0032259">
    <property type="term" value="P:methylation"/>
    <property type="evidence" value="ECO:0007669"/>
    <property type="project" value="UniProtKB-KW"/>
</dbReference>
<feature type="binding site" evidence="5">
    <location>
        <position position="127"/>
    </location>
    <ligand>
        <name>substrate</name>
    </ligand>
</feature>
<proteinExistence type="predicted"/>
<keyword evidence="7" id="KW-1185">Reference proteome</keyword>
<dbReference type="PANTHER" id="PTHR33254">
    <property type="entry name" value="4-HYDROXY-4-METHYL-2-OXOGLUTARATE ALDOLASE 3-RELATED"/>
    <property type="match status" value="1"/>
</dbReference>
<dbReference type="RefSeq" id="WP_038021123.1">
    <property type="nucleotide sequence ID" value="NZ_JPKR02000003.1"/>
</dbReference>
<dbReference type="Gene3D" id="3.50.30.40">
    <property type="entry name" value="Ribonuclease E inhibitor RraA/RraA-like"/>
    <property type="match status" value="1"/>
</dbReference>
<dbReference type="AlphaFoldDB" id="A0A095T5K3"/>
<dbReference type="GO" id="GO:0008168">
    <property type="term" value="F:methyltransferase activity"/>
    <property type="evidence" value="ECO:0007669"/>
    <property type="project" value="UniProtKB-KW"/>
</dbReference>
<dbReference type="NCBIfam" id="NF004850">
    <property type="entry name" value="PRK06201.1"/>
    <property type="match status" value="1"/>
</dbReference>